<evidence type="ECO:0000256" key="4">
    <source>
        <dbReference type="PROSITE-ProRule" id="PRU00335"/>
    </source>
</evidence>
<keyword evidence="7" id="KW-1185">Reference proteome</keyword>
<evidence type="ECO:0000313" key="6">
    <source>
        <dbReference type="EMBL" id="RDI67068.1"/>
    </source>
</evidence>
<name>A0A370I8Q4_9NOCA</name>
<evidence type="ECO:0000313" key="7">
    <source>
        <dbReference type="Proteomes" id="UP000254869"/>
    </source>
</evidence>
<dbReference type="PANTHER" id="PTHR30055">
    <property type="entry name" value="HTH-TYPE TRANSCRIPTIONAL REGULATOR RUTR"/>
    <property type="match status" value="1"/>
</dbReference>
<evidence type="ECO:0000259" key="5">
    <source>
        <dbReference type="PROSITE" id="PS50977"/>
    </source>
</evidence>
<dbReference type="Gene3D" id="1.10.357.10">
    <property type="entry name" value="Tetracycline Repressor, domain 2"/>
    <property type="match status" value="1"/>
</dbReference>
<dbReference type="Proteomes" id="UP000254869">
    <property type="component" value="Unassembled WGS sequence"/>
</dbReference>
<dbReference type="Pfam" id="PF00440">
    <property type="entry name" value="TetR_N"/>
    <property type="match status" value="1"/>
</dbReference>
<proteinExistence type="predicted"/>
<dbReference type="PROSITE" id="PS50977">
    <property type="entry name" value="HTH_TETR_2"/>
    <property type="match status" value="1"/>
</dbReference>
<keyword evidence="3" id="KW-0804">Transcription</keyword>
<evidence type="ECO:0000256" key="3">
    <source>
        <dbReference type="ARBA" id="ARBA00023163"/>
    </source>
</evidence>
<dbReference type="RefSeq" id="WP_211335833.1">
    <property type="nucleotide sequence ID" value="NZ_QQBC01000003.1"/>
</dbReference>
<dbReference type="InterPro" id="IPR050109">
    <property type="entry name" value="HTH-type_TetR-like_transc_reg"/>
</dbReference>
<organism evidence="6 7">
    <name type="scientific">Nocardia pseudobrasiliensis</name>
    <dbReference type="NCBI Taxonomy" id="45979"/>
    <lineage>
        <taxon>Bacteria</taxon>
        <taxon>Bacillati</taxon>
        <taxon>Actinomycetota</taxon>
        <taxon>Actinomycetes</taxon>
        <taxon>Mycobacteriales</taxon>
        <taxon>Nocardiaceae</taxon>
        <taxon>Nocardia</taxon>
    </lineage>
</organism>
<feature type="DNA-binding region" description="H-T-H motif" evidence="4">
    <location>
        <begin position="36"/>
        <end position="55"/>
    </location>
</feature>
<dbReference type="GO" id="GO:0003700">
    <property type="term" value="F:DNA-binding transcription factor activity"/>
    <property type="evidence" value="ECO:0007669"/>
    <property type="project" value="TreeGrafter"/>
</dbReference>
<accession>A0A370I8Q4</accession>
<dbReference type="PANTHER" id="PTHR30055:SF234">
    <property type="entry name" value="HTH-TYPE TRANSCRIPTIONAL REGULATOR BETI"/>
    <property type="match status" value="1"/>
</dbReference>
<dbReference type="PRINTS" id="PR00455">
    <property type="entry name" value="HTHTETR"/>
</dbReference>
<dbReference type="EMBL" id="QQBC01000003">
    <property type="protein sequence ID" value="RDI67068.1"/>
    <property type="molecule type" value="Genomic_DNA"/>
</dbReference>
<reference evidence="6 7" key="1">
    <citation type="submission" date="2018-07" db="EMBL/GenBank/DDBJ databases">
        <title>Genomic Encyclopedia of Type Strains, Phase IV (KMG-IV): sequencing the most valuable type-strain genomes for metagenomic binning, comparative biology and taxonomic classification.</title>
        <authorList>
            <person name="Goeker M."/>
        </authorList>
    </citation>
    <scope>NUCLEOTIDE SEQUENCE [LARGE SCALE GENOMIC DNA]</scope>
    <source>
        <strain evidence="6 7">DSM 44290</strain>
    </source>
</reference>
<sequence length="199" mass="21445">MAAEGRARGRPRTGVREAVIESAQRLLTESGVARLSTREVAARAGVAESSIFYHFGDRMGLLDAVIQHHLRPLKDMLADRPGRAAELRDDLLALIATLEEFFLVAIPVMAAILSDAELRATYSARSRDLDLGPHRAVEAVLTQLGPDRETLRPAALLLVGAAHQRALQRHLSPPAALSALPSAEAIAEAALPLFTTEPR</sequence>
<dbReference type="InterPro" id="IPR001647">
    <property type="entry name" value="HTH_TetR"/>
</dbReference>
<dbReference type="STRING" id="1210086.GCA_001613105_04645"/>
<protein>
    <submittedName>
        <fullName evidence="6">TetR family transcriptional regulator</fullName>
    </submittedName>
</protein>
<dbReference type="GO" id="GO:0000976">
    <property type="term" value="F:transcription cis-regulatory region binding"/>
    <property type="evidence" value="ECO:0007669"/>
    <property type="project" value="TreeGrafter"/>
</dbReference>
<gene>
    <name evidence="6" type="ORF">DFR76_103139</name>
</gene>
<keyword evidence="1" id="KW-0805">Transcription regulation</keyword>
<feature type="domain" description="HTH tetR-type" evidence="5">
    <location>
        <begin position="13"/>
        <end position="73"/>
    </location>
</feature>
<keyword evidence="2 4" id="KW-0238">DNA-binding</keyword>
<evidence type="ECO:0000256" key="2">
    <source>
        <dbReference type="ARBA" id="ARBA00023125"/>
    </source>
</evidence>
<comment type="caution">
    <text evidence="6">The sequence shown here is derived from an EMBL/GenBank/DDBJ whole genome shotgun (WGS) entry which is preliminary data.</text>
</comment>
<dbReference type="SUPFAM" id="SSF46689">
    <property type="entry name" value="Homeodomain-like"/>
    <property type="match status" value="1"/>
</dbReference>
<dbReference type="InterPro" id="IPR009057">
    <property type="entry name" value="Homeodomain-like_sf"/>
</dbReference>
<dbReference type="AlphaFoldDB" id="A0A370I8Q4"/>
<evidence type="ECO:0000256" key="1">
    <source>
        <dbReference type="ARBA" id="ARBA00023015"/>
    </source>
</evidence>